<dbReference type="SUPFAM" id="SSF53686">
    <property type="entry name" value="Tryptophan synthase beta subunit-like PLP-dependent enzymes"/>
    <property type="match status" value="1"/>
</dbReference>
<dbReference type="PANTHER" id="PTHR42937:SF1">
    <property type="entry name" value="DIAMINOPROPIONATE AMMONIA-LYASE"/>
    <property type="match status" value="1"/>
</dbReference>
<keyword evidence="2" id="KW-0663">Pyridoxal phosphate</keyword>
<dbReference type="RefSeq" id="WP_326296767.1">
    <property type="nucleotide sequence ID" value="NZ_JAYLLH010000007.1"/>
</dbReference>
<evidence type="ECO:0000313" key="5">
    <source>
        <dbReference type="Proteomes" id="UP001348149"/>
    </source>
</evidence>
<accession>A0ABU6HF47</accession>
<sequence length="334" mass="34340">MRRLENPWRGKGLTLDVPMPASDAGAVLALLQNCPAHTETPLVPVAGLAGVGCAWVKDERTRMGLGSFKALGAAHVIAHAAQSGPLDGITYVTASAGNHGLSVAAGARVFGARAVIYLSETVPAVFAERLRAKGAEVVRAGHDYEASMQAAAQAADENGWILLSDSSWEGYTELPHRLMEGYLAMAEEAANQLPEPPTHILLQAGVGGLAGAVAAHARARWGDGPQIIVVEPEAAPALYESIRLGEAVETTGPVSVMGRLDCKAPSLIALQGLSRDADAFVLITEAEAEEVLPALAAVDLATTASGGAGLAALIAGAVSDPNARVLTFLTEAPE</sequence>
<feature type="domain" description="Tryptophan synthase beta chain-like PALP" evidence="3">
    <location>
        <begin position="36"/>
        <end position="330"/>
    </location>
</feature>
<dbReference type="InterPro" id="IPR036052">
    <property type="entry name" value="TrpB-like_PALP_sf"/>
</dbReference>
<proteinExistence type="predicted"/>
<evidence type="ECO:0000256" key="2">
    <source>
        <dbReference type="ARBA" id="ARBA00022898"/>
    </source>
</evidence>
<evidence type="ECO:0000256" key="1">
    <source>
        <dbReference type="ARBA" id="ARBA00001933"/>
    </source>
</evidence>
<dbReference type="Gene3D" id="3.40.50.1100">
    <property type="match status" value="2"/>
</dbReference>
<name>A0ABU6HF47_9RHOB</name>
<evidence type="ECO:0000313" key="4">
    <source>
        <dbReference type="EMBL" id="MEC3861090.1"/>
    </source>
</evidence>
<comment type="cofactor">
    <cofactor evidence="1">
        <name>pyridoxal 5'-phosphate</name>
        <dbReference type="ChEBI" id="CHEBI:597326"/>
    </cofactor>
</comment>
<dbReference type="EMBL" id="JAYLLH010000007">
    <property type="protein sequence ID" value="MEC3861090.1"/>
    <property type="molecule type" value="Genomic_DNA"/>
</dbReference>
<reference evidence="4 5" key="1">
    <citation type="submission" date="2024-01" db="EMBL/GenBank/DDBJ databases">
        <title>Mesobacterium rodlantinim sp. nov., isolated from shallow sea hydrothermal systems off Kueishantao Island.</title>
        <authorList>
            <person name="Su Z."/>
            <person name="Tang K."/>
        </authorList>
    </citation>
    <scope>NUCLEOTIDE SEQUENCE [LARGE SCALE GENOMIC DNA]</scope>
    <source>
        <strain evidence="4 5">TK19101</strain>
    </source>
</reference>
<protein>
    <submittedName>
        <fullName evidence="4">Pyridoxal-phosphate dependent enzyme</fullName>
    </submittedName>
</protein>
<keyword evidence="5" id="KW-1185">Reference proteome</keyword>
<dbReference type="CDD" id="cd00640">
    <property type="entry name" value="Trp-synth-beta_II"/>
    <property type="match status" value="1"/>
</dbReference>
<dbReference type="PANTHER" id="PTHR42937">
    <property type="match status" value="1"/>
</dbReference>
<dbReference type="Proteomes" id="UP001348149">
    <property type="component" value="Unassembled WGS sequence"/>
</dbReference>
<dbReference type="InterPro" id="IPR001926">
    <property type="entry name" value="TrpB-like_PALP"/>
</dbReference>
<organism evidence="4 5">
    <name type="scientific">Mesobacterium hydrothermale</name>
    <dbReference type="NCBI Taxonomy" id="3111907"/>
    <lineage>
        <taxon>Bacteria</taxon>
        <taxon>Pseudomonadati</taxon>
        <taxon>Pseudomonadota</taxon>
        <taxon>Alphaproteobacteria</taxon>
        <taxon>Rhodobacterales</taxon>
        <taxon>Roseobacteraceae</taxon>
        <taxon>Mesobacterium</taxon>
    </lineage>
</organism>
<comment type="caution">
    <text evidence="4">The sequence shown here is derived from an EMBL/GenBank/DDBJ whole genome shotgun (WGS) entry which is preliminary data.</text>
</comment>
<dbReference type="Pfam" id="PF00291">
    <property type="entry name" value="PALP"/>
    <property type="match status" value="1"/>
</dbReference>
<evidence type="ECO:0000259" key="3">
    <source>
        <dbReference type="Pfam" id="PF00291"/>
    </source>
</evidence>
<gene>
    <name evidence="4" type="ORF">VK792_07310</name>
</gene>